<keyword evidence="4 5" id="KW-0413">Isomerase</keyword>
<feature type="domain" description="PPIase FKBP-type" evidence="6">
    <location>
        <begin position="22"/>
        <end position="117"/>
    </location>
</feature>
<evidence type="ECO:0000259" key="6">
    <source>
        <dbReference type="PROSITE" id="PS50059"/>
    </source>
</evidence>
<dbReference type="EMBL" id="BLZH01000009">
    <property type="protein sequence ID" value="GFP57834.1"/>
    <property type="molecule type" value="Genomic_DNA"/>
</dbReference>
<evidence type="ECO:0000256" key="4">
    <source>
        <dbReference type="ARBA" id="ARBA00023235"/>
    </source>
</evidence>
<dbReference type="PANTHER" id="PTHR43811">
    <property type="entry name" value="FKBP-TYPE PEPTIDYL-PROLYL CIS-TRANS ISOMERASE FKPA"/>
    <property type="match status" value="1"/>
</dbReference>
<dbReference type="SUPFAM" id="SSF54534">
    <property type="entry name" value="FKBP-like"/>
    <property type="match status" value="1"/>
</dbReference>
<sequence length="118" mass="12663">MSQAGYTKTILQEGSGEGPKSGAIVAMHYTGWLKDTSQPENKGAKFDSSLDRGETFNFKLGVGQVIQGWDLGVATMKPGEKARLDIESKLGYGSRGAGGVIPPNADLIFDVELIRFKQ</sequence>
<organism evidence="7 8">
    <name type="scientific">Trichoderma asperellum</name>
    <name type="common">Filamentous fungus</name>
    <dbReference type="NCBI Taxonomy" id="101201"/>
    <lineage>
        <taxon>Eukaryota</taxon>
        <taxon>Fungi</taxon>
        <taxon>Dikarya</taxon>
        <taxon>Ascomycota</taxon>
        <taxon>Pezizomycotina</taxon>
        <taxon>Sordariomycetes</taxon>
        <taxon>Hypocreomycetidae</taxon>
        <taxon>Hypocreales</taxon>
        <taxon>Hypocreaceae</taxon>
        <taxon>Trichoderma</taxon>
    </lineage>
</organism>
<dbReference type="PANTHER" id="PTHR43811:SF19">
    <property type="entry name" value="39 KDA FK506-BINDING NUCLEAR PROTEIN"/>
    <property type="match status" value="1"/>
</dbReference>
<keyword evidence="3 5" id="KW-0697">Rotamase</keyword>
<evidence type="ECO:0000313" key="8">
    <source>
        <dbReference type="Proteomes" id="UP000517252"/>
    </source>
</evidence>
<proteinExistence type="predicted"/>
<reference evidence="7 8" key="1">
    <citation type="submission" date="2020-07" db="EMBL/GenBank/DDBJ databases">
        <title>Trichoderma asperellum IC-1 whole genome shotgun sequence.</title>
        <authorList>
            <person name="Kanamasa S."/>
            <person name="Takahashi H."/>
        </authorList>
    </citation>
    <scope>NUCLEOTIDE SEQUENCE [LARGE SCALE GENOMIC DNA]</scope>
    <source>
        <strain evidence="7 8">IC-1</strain>
    </source>
</reference>
<evidence type="ECO:0000256" key="1">
    <source>
        <dbReference type="ARBA" id="ARBA00000971"/>
    </source>
</evidence>
<dbReference type="InterPro" id="IPR001179">
    <property type="entry name" value="PPIase_FKBP_dom"/>
</dbReference>
<dbReference type="GO" id="GO:0003755">
    <property type="term" value="F:peptidyl-prolyl cis-trans isomerase activity"/>
    <property type="evidence" value="ECO:0007669"/>
    <property type="project" value="UniProtKB-KW"/>
</dbReference>
<dbReference type="FunFam" id="3.10.50.40:FF:000047">
    <property type="entry name" value="Peptidylprolyl isomerase"/>
    <property type="match status" value="1"/>
</dbReference>
<dbReference type="Proteomes" id="UP000517252">
    <property type="component" value="Unassembled WGS sequence"/>
</dbReference>
<dbReference type="InterPro" id="IPR046357">
    <property type="entry name" value="PPIase_dom_sf"/>
</dbReference>
<dbReference type="AlphaFoldDB" id="A0A6V8QYL1"/>
<dbReference type="EC" id="5.2.1.8" evidence="2 5"/>
<accession>A0A6V8QYL1</accession>
<comment type="catalytic activity">
    <reaction evidence="1 5">
        <text>[protein]-peptidylproline (omega=180) = [protein]-peptidylproline (omega=0)</text>
        <dbReference type="Rhea" id="RHEA:16237"/>
        <dbReference type="Rhea" id="RHEA-COMP:10747"/>
        <dbReference type="Rhea" id="RHEA-COMP:10748"/>
        <dbReference type="ChEBI" id="CHEBI:83833"/>
        <dbReference type="ChEBI" id="CHEBI:83834"/>
        <dbReference type="EC" id="5.2.1.8"/>
    </reaction>
</comment>
<protein>
    <recommendedName>
        <fullName evidence="2 5">peptidylprolyl isomerase</fullName>
        <ecNumber evidence="2 5">5.2.1.8</ecNumber>
    </recommendedName>
</protein>
<dbReference type="OrthoDB" id="1902587at2759"/>
<gene>
    <name evidence="7" type="ORF">TASIC1_0009017100</name>
</gene>
<evidence type="ECO:0000313" key="7">
    <source>
        <dbReference type="EMBL" id="GFP57834.1"/>
    </source>
</evidence>
<dbReference type="PROSITE" id="PS50059">
    <property type="entry name" value="FKBP_PPIASE"/>
    <property type="match status" value="1"/>
</dbReference>
<comment type="caution">
    <text evidence="7">The sequence shown here is derived from an EMBL/GenBank/DDBJ whole genome shotgun (WGS) entry which is preliminary data.</text>
</comment>
<dbReference type="Gene3D" id="3.10.50.40">
    <property type="match status" value="1"/>
</dbReference>
<evidence type="ECO:0000256" key="2">
    <source>
        <dbReference type="ARBA" id="ARBA00013194"/>
    </source>
</evidence>
<dbReference type="Pfam" id="PF00254">
    <property type="entry name" value="FKBP_C"/>
    <property type="match status" value="1"/>
</dbReference>
<evidence type="ECO:0000256" key="5">
    <source>
        <dbReference type="PROSITE-ProRule" id="PRU00277"/>
    </source>
</evidence>
<name>A0A6V8QYL1_TRIAP</name>
<evidence type="ECO:0000256" key="3">
    <source>
        <dbReference type="ARBA" id="ARBA00023110"/>
    </source>
</evidence>